<dbReference type="Proteomes" id="UP000778578">
    <property type="component" value="Unassembled WGS sequence"/>
</dbReference>
<proteinExistence type="predicted"/>
<organism evidence="2 3">
    <name type="scientific">Actinacidiphila acidipaludis</name>
    <dbReference type="NCBI Taxonomy" id="2873382"/>
    <lineage>
        <taxon>Bacteria</taxon>
        <taxon>Bacillati</taxon>
        <taxon>Actinomycetota</taxon>
        <taxon>Actinomycetes</taxon>
        <taxon>Kitasatosporales</taxon>
        <taxon>Streptomycetaceae</taxon>
        <taxon>Actinacidiphila</taxon>
    </lineage>
</organism>
<sequence>MPASSPASPSASLSASPSAAGGRAPGAGRTRRLRLLATACAAVALSVTAALPAVADTPSAPPAPVTAASAGATAGHTAAGSPSLVRPNVPGGSVTQDAVPLVIGGTRPVTTTFTATLPAGAHGPVSAIMAFGEDQMPPAGGYTWRIAAGLASTCSVNDGPFVPCDWRGGSPGEEPVGPYDEYLRLILPTVEAAPTITYRIRIASDPYGVAGERLTGFLLVSDADGGALADGGAAIQFRTAADSPYYRPALYAVDGSGVMWRYDGTAPGSAAPFQPRARVGAGWGVYTAITPLIGTTAAGSGDVVARDSAGVLWYYRQSGNPAQPFQPRVRVGAGWNIYTAIAGTGGGTLDELADQRSGDLVARDSGGVLWLYRATGDPAAPFAPRVRVGSGWNAYSSITTSQDGVIAREPSGVVWRYNRHHTDTGSEPFAAREQVNEGWNIYTALSGAGADGQLLLGRDAAGKLWSLNPVGSNRTLVGGGWNIYSRLF</sequence>
<comment type="caution">
    <text evidence="2">The sequence shown here is derived from an EMBL/GenBank/DDBJ whole genome shotgun (WGS) entry which is preliminary data.</text>
</comment>
<protein>
    <recommendedName>
        <fullName evidence="4">Secreted protein</fullName>
    </recommendedName>
</protein>
<name>A0ABS7QA08_9ACTN</name>
<dbReference type="RefSeq" id="WP_222964187.1">
    <property type="nucleotide sequence ID" value="NZ_JAINZZ010000023.1"/>
</dbReference>
<evidence type="ECO:0000313" key="3">
    <source>
        <dbReference type="Proteomes" id="UP000778578"/>
    </source>
</evidence>
<keyword evidence="3" id="KW-1185">Reference proteome</keyword>
<evidence type="ECO:0000313" key="2">
    <source>
        <dbReference type="EMBL" id="MBY8879798.1"/>
    </source>
</evidence>
<dbReference type="Gene3D" id="2.115.10.10">
    <property type="entry name" value="Tachylectin 2"/>
    <property type="match status" value="2"/>
</dbReference>
<gene>
    <name evidence="2" type="ORF">K7862_19450</name>
</gene>
<evidence type="ECO:0008006" key="4">
    <source>
        <dbReference type="Google" id="ProtNLM"/>
    </source>
</evidence>
<feature type="region of interest" description="Disordered" evidence="1">
    <location>
        <begin position="1"/>
        <end position="26"/>
    </location>
</feature>
<evidence type="ECO:0000256" key="1">
    <source>
        <dbReference type="SAM" id="MobiDB-lite"/>
    </source>
</evidence>
<accession>A0ABS7QA08</accession>
<reference evidence="2 3" key="1">
    <citation type="submission" date="2021-08" db="EMBL/GenBank/DDBJ databases">
        <title>WGS of actinomycetes from Thailand.</title>
        <authorList>
            <person name="Thawai C."/>
        </authorList>
    </citation>
    <scope>NUCLEOTIDE SEQUENCE [LARGE SCALE GENOMIC DNA]</scope>
    <source>
        <strain evidence="2 3">PLK6-54</strain>
    </source>
</reference>
<dbReference type="EMBL" id="JAINZZ010000023">
    <property type="protein sequence ID" value="MBY8879798.1"/>
    <property type="molecule type" value="Genomic_DNA"/>
</dbReference>